<evidence type="ECO:0000313" key="4">
    <source>
        <dbReference type="Proteomes" id="UP000256388"/>
    </source>
</evidence>
<name>A0A3E0A353_9CHLR</name>
<feature type="region of interest" description="Disordered" evidence="1">
    <location>
        <begin position="190"/>
        <end position="217"/>
    </location>
</feature>
<keyword evidence="2" id="KW-1133">Transmembrane helix</keyword>
<feature type="compositionally biased region" description="Polar residues" evidence="1">
    <location>
        <begin position="198"/>
        <end position="217"/>
    </location>
</feature>
<dbReference type="EMBL" id="QUMS01000006">
    <property type="protein sequence ID" value="REG04758.1"/>
    <property type="molecule type" value="Genomic_DNA"/>
</dbReference>
<dbReference type="Proteomes" id="UP000256388">
    <property type="component" value="Unassembled WGS sequence"/>
</dbReference>
<keyword evidence="4" id="KW-1185">Reference proteome</keyword>
<evidence type="ECO:0000256" key="1">
    <source>
        <dbReference type="SAM" id="MobiDB-lite"/>
    </source>
</evidence>
<accession>A0A3E0A353</accession>
<feature type="transmembrane region" description="Helical" evidence="2">
    <location>
        <begin position="74"/>
        <end position="92"/>
    </location>
</feature>
<gene>
    <name evidence="3" type="ORF">DFR64_3110</name>
</gene>
<comment type="caution">
    <text evidence="3">The sequence shown here is derived from an EMBL/GenBank/DDBJ whole genome shotgun (WGS) entry which is preliminary data.</text>
</comment>
<keyword evidence="2" id="KW-0812">Transmembrane</keyword>
<organism evidence="3 4">
    <name type="scientific">Pelolinea submarina</name>
    <dbReference type="NCBI Taxonomy" id="913107"/>
    <lineage>
        <taxon>Bacteria</taxon>
        <taxon>Bacillati</taxon>
        <taxon>Chloroflexota</taxon>
        <taxon>Anaerolineae</taxon>
        <taxon>Anaerolineales</taxon>
        <taxon>Anaerolineaceae</taxon>
        <taxon>Pelolinea</taxon>
    </lineage>
</organism>
<evidence type="ECO:0008006" key="5">
    <source>
        <dbReference type="Google" id="ProtNLM"/>
    </source>
</evidence>
<reference evidence="3 4" key="1">
    <citation type="submission" date="2018-08" db="EMBL/GenBank/DDBJ databases">
        <title>Genomic Encyclopedia of Type Strains, Phase IV (KMG-IV): sequencing the most valuable type-strain genomes for metagenomic binning, comparative biology and taxonomic classification.</title>
        <authorList>
            <person name="Goeker M."/>
        </authorList>
    </citation>
    <scope>NUCLEOTIDE SEQUENCE [LARGE SCALE GENOMIC DNA]</scope>
    <source>
        <strain evidence="3 4">DSM 23923</strain>
    </source>
</reference>
<protein>
    <recommendedName>
        <fullName evidence="5">DUF4367 domain-containing protein</fullName>
    </recommendedName>
</protein>
<sequence length="475" mass="53034">MKTPKDPEIEALLENLKDDPQRDSRASMQGKARFLAQAHSLAQDVSPQPNWRHTGWIKNYFERMIPKMKTPLRNIAWTSITLLAVVAIFLAAKTTPVSAQQILERASEAQASAEAAAGILHNRVQIYQNPGVVEGEGNTTITDDYFDYTSGYYRSETRDENGNLISISATDGAYSYYAPVVDERGTTVIERTPVENKQPASTNTDEASDETSTPAQRNNVTATTHAAFDQFNNNPRVEVEEEKTWTDGSPVYVLVNRSYQTQKTSEGSTDGSLTGTTRMVFNKETYQLLQIETTVHINDKDILIQKVDFLLTETLPADSVIVWDLSDLENVSFVDAPQSTEREVITNTLTRHELARHTQAYVLDPIPDGFSEEILAIDYEFNEAYDSYEIHYRNADDVTFSMQAIGALETNFVEENFYDGSYMTTSGLVLYFSPSSSEDYTSAILAAPDGNGFLLFADMSRDEVTNLAETLVLAQ</sequence>
<dbReference type="AlphaFoldDB" id="A0A3E0A353"/>
<keyword evidence="2" id="KW-0472">Membrane</keyword>
<proteinExistence type="predicted"/>
<evidence type="ECO:0000313" key="3">
    <source>
        <dbReference type="EMBL" id="REG04758.1"/>
    </source>
</evidence>
<dbReference type="RefSeq" id="WP_116226350.1">
    <property type="nucleotide sequence ID" value="NZ_AP018437.1"/>
</dbReference>
<evidence type="ECO:0000256" key="2">
    <source>
        <dbReference type="SAM" id="Phobius"/>
    </source>
</evidence>